<feature type="compositionally biased region" description="Polar residues" evidence="1">
    <location>
        <begin position="180"/>
        <end position="191"/>
    </location>
</feature>
<reference evidence="2 3" key="1">
    <citation type="submission" date="2024-01" db="EMBL/GenBank/DDBJ databases">
        <title>A draft genome for a cacao thread blight-causing isolate of Paramarasmius palmivorus.</title>
        <authorList>
            <person name="Baruah I.K."/>
            <person name="Bukari Y."/>
            <person name="Amoako-Attah I."/>
            <person name="Meinhardt L.W."/>
            <person name="Bailey B.A."/>
            <person name="Cohen S.P."/>
        </authorList>
    </citation>
    <scope>NUCLEOTIDE SEQUENCE [LARGE SCALE GENOMIC DNA]</scope>
    <source>
        <strain evidence="2 3">GH-12</strain>
    </source>
</reference>
<proteinExistence type="predicted"/>
<protein>
    <submittedName>
        <fullName evidence="2">Uncharacterized protein</fullName>
    </submittedName>
</protein>
<name>A0AAW0CYK2_9AGAR</name>
<feature type="compositionally biased region" description="Basic residues" evidence="1">
    <location>
        <begin position="30"/>
        <end position="41"/>
    </location>
</feature>
<keyword evidence="3" id="KW-1185">Reference proteome</keyword>
<feature type="compositionally biased region" description="Polar residues" evidence="1">
    <location>
        <begin position="207"/>
        <end position="218"/>
    </location>
</feature>
<feature type="compositionally biased region" description="Basic and acidic residues" evidence="1">
    <location>
        <begin position="330"/>
        <end position="339"/>
    </location>
</feature>
<accession>A0AAW0CYK2</accession>
<dbReference type="AlphaFoldDB" id="A0AAW0CYK2"/>
<comment type="caution">
    <text evidence="2">The sequence shown here is derived from an EMBL/GenBank/DDBJ whole genome shotgun (WGS) entry which is preliminary data.</text>
</comment>
<dbReference type="EMBL" id="JAYKXP010000028">
    <property type="protein sequence ID" value="KAK7043693.1"/>
    <property type="molecule type" value="Genomic_DNA"/>
</dbReference>
<feature type="compositionally biased region" description="Basic and acidic residues" evidence="1">
    <location>
        <begin position="248"/>
        <end position="257"/>
    </location>
</feature>
<feature type="compositionally biased region" description="Basic and acidic residues" evidence="1">
    <location>
        <begin position="276"/>
        <end position="286"/>
    </location>
</feature>
<organism evidence="2 3">
    <name type="scientific">Paramarasmius palmivorus</name>
    <dbReference type="NCBI Taxonomy" id="297713"/>
    <lineage>
        <taxon>Eukaryota</taxon>
        <taxon>Fungi</taxon>
        <taxon>Dikarya</taxon>
        <taxon>Basidiomycota</taxon>
        <taxon>Agaricomycotina</taxon>
        <taxon>Agaricomycetes</taxon>
        <taxon>Agaricomycetidae</taxon>
        <taxon>Agaricales</taxon>
        <taxon>Marasmiineae</taxon>
        <taxon>Marasmiaceae</taxon>
        <taxon>Paramarasmius</taxon>
    </lineage>
</organism>
<dbReference type="Proteomes" id="UP001383192">
    <property type="component" value="Unassembled WGS sequence"/>
</dbReference>
<feature type="compositionally biased region" description="Polar residues" evidence="1">
    <location>
        <begin position="108"/>
        <end position="120"/>
    </location>
</feature>
<feature type="region of interest" description="Disordered" evidence="1">
    <location>
        <begin position="1"/>
        <end position="154"/>
    </location>
</feature>
<feature type="region of interest" description="Disordered" evidence="1">
    <location>
        <begin position="166"/>
        <end position="352"/>
    </location>
</feature>
<sequence length="368" mass="40165">MQHSGEVALPPSRPLKRSSSSVSLPTPPRTQHRRRIRRLKAPKVDSDEDGGISGGEGNTDEEENGRGRKRRRISAIQEQAEEEAFWAADSHKSSIQETLSEPDIGATTYDSDVDTGNTSDVPFLSRRRVKMSTGSAPVSPPPSHRRKKPAKTVLLKGGMALVAVPEEEAAKKTADGSPATIASTPPHTPKSQVGKGAGISPMLLRDSPSNPFLSSPESPSGVDRSSRVIQGSTIYDERPTITMVFRGVRKEFPNPHYDHKRGKPKSPDPRSQLPPEHPDYTPDLRSRPRALWPSKKRASATEEEPTTPTKPKDRAATALLKTPPMTTKRTAKEKVKPLVDSDDEDDGLDATAILPIRPMNLFGNKNKS</sequence>
<evidence type="ECO:0000313" key="2">
    <source>
        <dbReference type="EMBL" id="KAK7043693.1"/>
    </source>
</evidence>
<evidence type="ECO:0000256" key="1">
    <source>
        <dbReference type="SAM" id="MobiDB-lite"/>
    </source>
</evidence>
<evidence type="ECO:0000313" key="3">
    <source>
        <dbReference type="Proteomes" id="UP001383192"/>
    </source>
</evidence>
<gene>
    <name evidence="2" type="ORF">VNI00_008304</name>
</gene>